<feature type="region of interest" description="Disordered" evidence="1">
    <location>
        <begin position="376"/>
        <end position="429"/>
    </location>
</feature>
<protein>
    <submittedName>
        <fullName evidence="2">Uu.00g031530.m01.CDS01</fullName>
    </submittedName>
</protein>
<evidence type="ECO:0000313" key="3">
    <source>
        <dbReference type="Proteomes" id="UP001295740"/>
    </source>
</evidence>
<dbReference type="EMBL" id="CAUWAG010000003">
    <property type="protein sequence ID" value="CAJ2500300.1"/>
    <property type="molecule type" value="Genomic_DNA"/>
</dbReference>
<accession>A0AAI8V8J0</accession>
<evidence type="ECO:0000256" key="1">
    <source>
        <dbReference type="SAM" id="MobiDB-lite"/>
    </source>
</evidence>
<comment type="caution">
    <text evidence="2">The sequence shown here is derived from an EMBL/GenBank/DDBJ whole genome shotgun (WGS) entry which is preliminary data.</text>
</comment>
<sequence length="448" mass="51489">MDDQLATPPFIPDDLYDIYRPGYIPPRILWTTLDGRFMTINLVPTQPEGPKEQSVQTLPGGSRVWTDITLFQRSNHWEAIVSEILKFVKCSNECHRRWENTDYPSIYLSTRQFSRCSQTNHTRVHDEWRELMRSEGVDSLQSRPREWWEIRGELVGDEPVKAPNDGPCPILDPPTDVFTMIFEHAAEAPELHAHAMQLKHRGQPTNESTQLIFYKPRRWADMSVFHICRAFRTVAIQYYGEFGCTTIPFNPRLDRIVIHAEQLDCQGSKSPMFGYGYYPCLHVQEEFNMADLMSRDGVYMTPNTRELTSLWNKPTELSPDFLEKVKHVILLMHDRNFYDIADWASLWKSLSNAFGNAQILKIDICHVDACGVPGDSDDEGASHDTGDIESDGYTGNEGDEDNADGSGNEWHEGDAADEGHHDSEDISNQVGLWREPKDYYKVQDLWVL</sequence>
<organism evidence="2 3">
    <name type="scientific">Anthostomella pinea</name>
    <dbReference type="NCBI Taxonomy" id="933095"/>
    <lineage>
        <taxon>Eukaryota</taxon>
        <taxon>Fungi</taxon>
        <taxon>Dikarya</taxon>
        <taxon>Ascomycota</taxon>
        <taxon>Pezizomycotina</taxon>
        <taxon>Sordariomycetes</taxon>
        <taxon>Xylariomycetidae</taxon>
        <taxon>Xylariales</taxon>
        <taxon>Xylariaceae</taxon>
        <taxon>Anthostomella</taxon>
    </lineage>
</organism>
<gene>
    <name evidence="2" type="ORF">KHLLAP_LOCUS768</name>
</gene>
<evidence type="ECO:0000313" key="2">
    <source>
        <dbReference type="EMBL" id="CAJ2500300.1"/>
    </source>
</evidence>
<name>A0AAI8V8J0_9PEZI</name>
<reference evidence="2" key="1">
    <citation type="submission" date="2023-10" db="EMBL/GenBank/DDBJ databases">
        <authorList>
            <person name="Hackl T."/>
        </authorList>
    </citation>
    <scope>NUCLEOTIDE SEQUENCE</scope>
</reference>
<dbReference type="Proteomes" id="UP001295740">
    <property type="component" value="Unassembled WGS sequence"/>
</dbReference>
<feature type="compositionally biased region" description="Basic and acidic residues" evidence="1">
    <location>
        <begin position="409"/>
        <end position="424"/>
    </location>
</feature>
<keyword evidence="3" id="KW-1185">Reference proteome</keyword>
<proteinExistence type="predicted"/>
<dbReference type="AlphaFoldDB" id="A0AAI8V8J0"/>